<keyword evidence="3" id="KW-1185">Reference proteome</keyword>
<proteinExistence type="inferred from homology"/>
<sequence length="128" mass="15036">MSRRFFAKVMKNDKIFTLIHAKITPGQAKNKITNIEYITDTSEDTDLPERQLHFQLMISEEPTNNKANKELIKYLADDIFDIDQADIKVLRGKESRNKIIRVDGLTQLQAFEKVEQFCYIYNSDIKDY</sequence>
<comment type="similarity">
    <text evidence="1">Belongs to the UPF0235 family.</text>
</comment>
<dbReference type="SMART" id="SM01152">
    <property type="entry name" value="DUF167"/>
    <property type="match status" value="1"/>
</dbReference>
<dbReference type="Pfam" id="PF02594">
    <property type="entry name" value="DUF167"/>
    <property type="match status" value="1"/>
</dbReference>
<accession>A0A077ZYD9</accession>
<dbReference type="NCBIfam" id="TIGR00251">
    <property type="entry name" value="DUF167 family protein"/>
    <property type="match status" value="1"/>
</dbReference>
<name>A0A077ZYD9_STYLE</name>
<evidence type="ECO:0000313" key="2">
    <source>
        <dbReference type="EMBL" id="CDW74946.1"/>
    </source>
</evidence>
<dbReference type="EMBL" id="CCKQ01003811">
    <property type="protein sequence ID" value="CDW74946.1"/>
    <property type="molecule type" value="Genomic_DNA"/>
</dbReference>
<dbReference type="SUPFAM" id="SSF69786">
    <property type="entry name" value="YggU-like"/>
    <property type="match status" value="1"/>
</dbReference>
<evidence type="ECO:0000313" key="3">
    <source>
        <dbReference type="Proteomes" id="UP000039865"/>
    </source>
</evidence>
<organism evidence="2 3">
    <name type="scientific">Stylonychia lemnae</name>
    <name type="common">Ciliate</name>
    <dbReference type="NCBI Taxonomy" id="5949"/>
    <lineage>
        <taxon>Eukaryota</taxon>
        <taxon>Sar</taxon>
        <taxon>Alveolata</taxon>
        <taxon>Ciliophora</taxon>
        <taxon>Intramacronucleata</taxon>
        <taxon>Spirotrichea</taxon>
        <taxon>Stichotrichia</taxon>
        <taxon>Sporadotrichida</taxon>
        <taxon>Oxytrichidae</taxon>
        <taxon>Stylonychinae</taxon>
        <taxon>Stylonychia</taxon>
    </lineage>
</organism>
<dbReference type="InParanoid" id="A0A077ZYD9"/>
<dbReference type="InterPro" id="IPR003746">
    <property type="entry name" value="DUF167"/>
</dbReference>
<protein>
    <submittedName>
        <fullName evidence="2">Uncharacterized protein</fullName>
    </submittedName>
</protein>
<evidence type="ECO:0000256" key="1">
    <source>
        <dbReference type="ARBA" id="ARBA00010364"/>
    </source>
</evidence>
<dbReference type="Gene3D" id="3.30.1200.10">
    <property type="entry name" value="YggU-like"/>
    <property type="match status" value="1"/>
</dbReference>
<gene>
    <name evidence="2" type="primary">Contig18265.g19411</name>
    <name evidence="2" type="ORF">STYLEM_3930</name>
</gene>
<dbReference type="HAMAP" id="MF_00634">
    <property type="entry name" value="UPF0235"/>
    <property type="match status" value="1"/>
</dbReference>
<dbReference type="InterPro" id="IPR036591">
    <property type="entry name" value="YggU-like_sf"/>
</dbReference>
<reference evidence="2 3" key="1">
    <citation type="submission" date="2014-06" db="EMBL/GenBank/DDBJ databases">
        <authorList>
            <person name="Swart Estienne"/>
        </authorList>
    </citation>
    <scope>NUCLEOTIDE SEQUENCE [LARGE SCALE GENOMIC DNA]</scope>
    <source>
        <strain evidence="2 3">130c</strain>
    </source>
</reference>
<dbReference type="AlphaFoldDB" id="A0A077ZYD9"/>
<dbReference type="Proteomes" id="UP000039865">
    <property type="component" value="Unassembled WGS sequence"/>
</dbReference>